<protein>
    <submittedName>
        <fullName evidence="1">Uncharacterized protein</fullName>
    </submittedName>
</protein>
<proteinExistence type="predicted"/>
<accession>A0ACC0A3X5</accession>
<comment type="caution">
    <text evidence="1">The sequence shown here is derived from an EMBL/GenBank/DDBJ whole genome shotgun (WGS) entry which is preliminary data.</text>
</comment>
<keyword evidence="2" id="KW-1185">Reference proteome</keyword>
<name>A0ACC0A3X5_CATRO</name>
<dbReference type="EMBL" id="CM044707">
    <property type="protein sequence ID" value="KAI5655162.1"/>
    <property type="molecule type" value="Genomic_DNA"/>
</dbReference>
<evidence type="ECO:0000313" key="1">
    <source>
        <dbReference type="EMBL" id="KAI5655162.1"/>
    </source>
</evidence>
<gene>
    <name evidence="1" type="ORF">M9H77_32349</name>
</gene>
<dbReference type="Proteomes" id="UP001060085">
    <property type="component" value="Linkage Group LG07"/>
</dbReference>
<organism evidence="1 2">
    <name type="scientific">Catharanthus roseus</name>
    <name type="common">Madagascar periwinkle</name>
    <name type="synonym">Vinca rosea</name>
    <dbReference type="NCBI Taxonomy" id="4058"/>
    <lineage>
        <taxon>Eukaryota</taxon>
        <taxon>Viridiplantae</taxon>
        <taxon>Streptophyta</taxon>
        <taxon>Embryophyta</taxon>
        <taxon>Tracheophyta</taxon>
        <taxon>Spermatophyta</taxon>
        <taxon>Magnoliopsida</taxon>
        <taxon>eudicotyledons</taxon>
        <taxon>Gunneridae</taxon>
        <taxon>Pentapetalae</taxon>
        <taxon>asterids</taxon>
        <taxon>lamiids</taxon>
        <taxon>Gentianales</taxon>
        <taxon>Apocynaceae</taxon>
        <taxon>Rauvolfioideae</taxon>
        <taxon>Vinceae</taxon>
        <taxon>Catharanthinae</taxon>
        <taxon>Catharanthus</taxon>
    </lineage>
</organism>
<reference evidence="2" key="1">
    <citation type="journal article" date="2023" name="Nat. Plants">
        <title>Single-cell RNA sequencing provides a high-resolution roadmap for understanding the multicellular compartmentation of specialized metabolism.</title>
        <authorList>
            <person name="Sun S."/>
            <person name="Shen X."/>
            <person name="Li Y."/>
            <person name="Li Y."/>
            <person name="Wang S."/>
            <person name="Li R."/>
            <person name="Zhang H."/>
            <person name="Shen G."/>
            <person name="Guo B."/>
            <person name="Wei J."/>
            <person name="Xu J."/>
            <person name="St-Pierre B."/>
            <person name="Chen S."/>
            <person name="Sun C."/>
        </authorList>
    </citation>
    <scope>NUCLEOTIDE SEQUENCE [LARGE SCALE GENOMIC DNA]</scope>
</reference>
<evidence type="ECO:0000313" key="2">
    <source>
        <dbReference type="Proteomes" id="UP001060085"/>
    </source>
</evidence>
<sequence>MEKICVAVRVRPANNEENGNGTSWKVEDNRISLHALGTPIAGASYAFDHVFDQDCTNSRVYDLLTKDIIHAAVEGFNGTAFAYGQTSSGKTYTMNGSDNDPGIIHRAVKDIFTKIQMRADREFLIRVSYMEIYNEDINDLLAVENQKLPIHESLERGVFVAGLREEIVNTAEQVLELIQRGEVNRHFGETNMNVRSSRSHTIFRMVIESKGKDTCNADTSSSDDAIRVSVLRLSMIWHQNLVDLAGSERIAKTGAGGVRLKEGKHINKSLMVLGNVINKLSEGGRQRGHIPYRDSKLTRILQPALGGNAKTSIICTVAPEEVHIEETKGTLQFASRAKRITNCVQVNEILTDAALLKRQKLEIEELRQKLQVTLI</sequence>